<protein>
    <submittedName>
        <fullName evidence="1">Uncharacterized protein</fullName>
    </submittedName>
</protein>
<dbReference type="RefSeq" id="WP_136579577.1">
    <property type="nucleotide sequence ID" value="NZ_STFF01000007.1"/>
</dbReference>
<gene>
    <name evidence="1" type="ORF">FAM09_23370</name>
</gene>
<organism evidence="1 2">
    <name type="scientific">Niastella caeni</name>
    <dbReference type="NCBI Taxonomy" id="2569763"/>
    <lineage>
        <taxon>Bacteria</taxon>
        <taxon>Pseudomonadati</taxon>
        <taxon>Bacteroidota</taxon>
        <taxon>Chitinophagia</taxon>
        <taxon>Chitinophagales</taxon>
        <taxon>Chitinophagaceae</taxon>
        <taxon>Niastella</taxon>
    </lineage>
</organism>
<evidence type="ECO:0000313" key="2">
    <source>
        <dbReference type="Proteomes" id="UP000306918"/>
    </source>
</evidence>
<sequence length="152" mass="17285">MEDYLQSLRYLTNEFLNSDSKDSIQFINVEFNTEPLPFKGMFIIADSRRLLIPSNMPFELVIFVTFTYLTPLGKKLEELMCTSEAFNNFDHTLVGKTSTYVLKTGNNIELIESTIREIIDRVFPSVDKSNIIVSIIKTTGILGYLTDPGLTV</sequence>
<dbReference type="Proteomes" id="UP000306918">
    <property type="component" value="Unassembled WGS sequence"/>
</dbReference>
<reference evidence="1 2" key="1">
    <citation type="submission" date="2019-04" db="EMBL/GenBank/DDBJ databases">
        <title>Niastella caeni sp. nov., isolated from activated sludge.</title>
        <authorList>
            <person name="Sheng M."/>
        </authorList>
    </citation>
    <scope>NUCLEOTIDE SEQUENCE [LARGE SCALE GENOMIC DNA]</scope>
    <source>
        <strain evidence="1 2">HX-2-15</strain>
    </source>
</reference>
<comment type="caution">
    <text evidence="1">The sequence shown here is derived from an EMBL/GenBank/DDBJ whole genome shotgun (WGS) entry which is preliminary data.</text>
</comment>
<name>A0A4S8HMB6_9BACT</name>
<dbReference type="AlphaFoldDB" id="A0A4S8HMB6"/>
<evidence type="ECO:0000313" key="1">
    <source>
        <dbReference type="EMBL" id="THU34934.1"/>
    </source>
</evidence>
<dbReference type="EMBL" id="STFF01000007">
    <property type="protein sequence ID" value="THU34934.1"/>
    <property type="molecule type" value="Genomic_DNA"/>
</dbReference>
<keyword evidence="2" id="KW-1185">Reference proteome</keyword>
<proteinExistence type="predicted"/>
<accession>A0A4S8HMB6</accession>